<dbReference type="AlphaFoldDB" id="A0A1G2MXY6"/>
<dbReference type="EMBL" id="MHRT01000010">
    <property type="protein sequence ID" value="OHA28704.1"/>
    <property type="molecule type" value="Genomic_DNA"/>
</dbReference>
<name>A0A1G2MXY6_9BACT</name>
<reference evidence="1 2" key="1">
    <citation type="journal article" date="2016" name="Nat. Commun.">
        <title>Thousands of microbial genomes shed light on interconnected biogeochemical processes in an aquifer system.</title>
        <authorList>
            <person name="Anantharaman K."/>
            <person name="Brown C.T."/>
            <person name="Hug L.A."/>
            <person name="Sharon I."/>
            <person name="Castelle C.J."/>
            <person name="Probst A.J."/>
            <person name="Thomas B.C."/>
            <person name="Singh A."/>
            <person name="Wilkins M.J."/>
            <person name="Karaoz U."/>
            <person name="Brodie E.L."/>
            <person name="Williams K.H."/>
            <person name="Hubbard S.S."/>
            <person name="Banfield J.F."/>
        </authorList>
    </citation>
    <scope>NUCLEOTIDE SEQUENCE [LARGE SCALE GENOMIC DNA]</scope>
</reference>
<evidence type="ECO:0000313" key="2">
    <source>
        <dbReference type="Proteomes" id="UP000178089"/>
    </source>
</evidence>
<dbReference type="Pfam" id="PF13310">
    <property type="entry name" value="Virulence_RhuM"/>
    <property type="match status" value="1"/>
</dbReference>
<protein>
    <recommendedName>
        <fullName evidence="3">Death-on-curing protein</fullName>
    </recommendedName>
</protein>
<dbReference type="PANTHER" id="PTHR35810:SF1">
    <property type="entry name" value="CYTOPLASMIC PROTEIN"/>
    <property type="match status" value="1"/>
</dbReference>
<organism evidence="1 2">
    <name type="scientific">Candidatus Taylorbacteria bacterium RIFCSPHIGHO2_12_FULL_45_16</name>
    <dbReference type="NCBI Taxonomy" id="1802315"/>
    <lineage>
        <taxon>Bacteria</taxon>
        <taxon>Candidatus Tayloriibacteriota</taxon>
    </lineage>
</organism>
<proteinExistence type="predicted"/>
<evidence type="ECO:0008006" key="3">
    <source>
        <dbReference type="Google" id="ProtNLM"/>
    </source>
</evidence>
<dbReference type="InterPro" id="IPR011204">
    <property type="entry name" value="Virulence_RhuM-like"/>
</dbReference>
<dbReference type="Proteomes" id="UP000178089">
    <property type="component" value="Unassembled WGS sequence"/>
</dbReference>
<accession>A0A1G2MXY6</accession>
<gene>
    <name evidence="1" type="ORF">A3F51_02930</name>
</gene>
<dbReference type="STRING" id="1802315.A3F51_02930"/>
<sequence>MKKLNKNKQQKLSGDNIVLYANKNGKVELRADIKKDTMWASQTQIATVFQVDVRTINEHLKNIFRTRELTEVSVIRNFRITAADGKRYKVKFYNLDAIIAVGYRVNSKKATKFRIWATGILRDYLVNGHALNQRTLAASPEKIEGLHEVVALLESSKNPGRLKGKVIFKMTKEMVNRE</sequence>
<evidence type="ECO:0000313" key="1">
    <source>
        <dbReference type="EMBL" id="OHA28704.1"/>
    </source>
</evidence>
<comment type="caution">
    <text evidence="1">The sequence shown here is derived from an EMBL/GenBank/DDBJ whole genome shotgun (WGS) entry which is preliminary data.</text>
</comment>
<dbReference type="PANTHER" id="PTHR35810">
    <property type="entry name" value="CYTOPLASMIC PROTEIN-RELATED"/>
    <property type="match status" value="1"/>
</dbReference>